<sequence>MNKDWRQPGKLPWGWWLRANGNVLEDENGRTWRSVRDAFWQGELGFSDIHLATEQHELLLRTLLAIGRRWPDGIGRKHDVFGGNFLFWRFYQCWLDSFGMLDRSNGNVGQVSPLDARLSAEGLSVLMMLQATRDPEWEGLPMADIVDAVAASDRGSAHDDRERALRIFEQAIGLRRHVFARERVGISHLVTLTGMQAGGGARMPVRRVTWSMAFTDAVARDDMFAWLATRVDRWDDWGELAYSKGADRLTRHFLDLIVATHSLGSPS</sequence>
<accession>A0ABW4TUU3</accession>
<keyword evidence="2" id="KW-1185">Reference proteome</keyword>
<organism evidence="1 2">
    <name type="scientific">Sphingomonas arantia</name>
    <dbReference type="NCBI Taxonomy" id="1460676"/>
    <lineage>
        <taxon>Bacteria</taxon>
        <taxon>Pseudomonadati</taxon>
        <taxon>Pseudomonadota</taxon>
        <taxon>Alphaproteobacteria</taxon>
        <taxon>Sphingomonadales</taxon>
        <taxon>Sphingomonadaceae</taxon>
        <taxon>Sphingomonas</taxon>
    </lineage>
</organism>
<comment type="caution">
    <text evidence="1">The sequence shown here is derived from an EMBL/GenBank/DDBJ whole genome shotgun (WGS) entry which is preliminary data.</text>
</comment>
<dbReference type="RefSeq" id="WP_380926983.1">
    <property type="nucleotide sequence ID" value="NZ_JBHUGS010000001.1"/>
</dbReference>
<name>A0ABW4TUU3_9SPHN</name>
<dbReference type="Proteomes" id="UP001597400">
    <property type="component" value="Unassembled WGS sequence"/>
</dbReference>
<reference evidence="2" key="1">
    <citation type="journal article" date="2019" name="Int. J. Syst. Evol. Microbiol.">
        <title>The Global Catalogue of Microorganisms (GCM) 10K type strain sequencing project: providing services to taxonomists for standard genome sequencing and annotation.</title>
        <authorList>
            <consortium name="The Broad Institute Genomics Platform"/>
            <consortium name="The Broad Institute Genome Sequencing Center for Infectious Disease"/>
            <person name="Wu L."/>
            <person name="Ma J."/>
        </authorList>
    </citation>
    <scope>NUCLEOTIDE SEQUENCE [LARGE SCALE GENOMIC DNA]</scope>
    <source>
        <strain evidence="2">CGMCC 1.12702</strain>
    </source>
</reference>
<proteinExistence type="predicted"/>
<protein>
    <submittedName>
        <fullName evidence="1">Uncharacterized protein</fullName>
    </submittedName>
</protein>
<evidence type="ECO:0000313" key="2">
    <source>
        <dbReference type="Proteomes" id="UP001597400"/>
    </source>
</evidence>
<evidence type="ECO:0000313" key="1">
    <source>
        <dbReference type="EMBL" id="MFD1949467.1"/>
    </source>
</evidence>
<dbReference type="EMBL" id="JBHUGS010000001">
    <property type="protein sequence ID" value="MFD1949467.1"/>
    <property type="molecule type" value="Genomic_DNA"/>
</dbReference>
<gene>
    <name evidence="1" type="ORF">ACFSGX_01635</name>
</gene>